<evidence type="ECO:0000313" key="2">
    <source>
        <dbReference type="Proteomes" id="UP000030675"/>
    </source>
</evidence>
<dbReference type="Proteomes" id="UP000030675">
    <property type="component" value="Unassembled WGS sequence"/>
</dbReference>
<organism evidence="1 2">
    <name type="scientific">Photobacterium leiognathi lrivu.4.1</name>
    <dbReference type="NCBI Taxonomy" id="1248232"/>
    <lineage>
        <taxon>Bacteria</taxon>
        <taxon>Pseudomonadati</taxon>
        <taxon>Pseudomonadota</taxon>
        <taxon>Gammaproteobacteria</taxon>
        <taxon>Vibrionales</taxon>
        <taxon>Vibrionaceae</taxon>
        <taxon>Photobacterium</taxon>
    </lineage>
</organism>
<name>V5ERC3_PHOLE</name>
<evidence type="ECO:0000313" key="1">
    <source>
        <dbReference type="EMBL" id="GAD32351.1"/>
    </source>
</evidence>
<proteinExistence type="predicted"/>
<dbReference type="EMBL" id="DF196823">
    <property type="protein sequence ID" value="GAD32351.1"/>
    <property type="molecule type" value="Genomic_DNA"/>
</dbReference>
<reference evidence="2" key="1">
    <citation type="submission" date="2012-12" db="EMBL/GenBank/DDBJ databases">
        <title>Genome Sequence of Photobacterium leiognathi lrivu.4.1.</title>
        <authorList>
            <person name="Urbanczyk H."/>
            <person name="Ogura Y."/>
            <person name="Hayashi T."/>
            <person name="Dunlap P.V."/>
        </authorList>
    </citation>
    <scope>NUCLEOTIDE SEQUENCE [LARGE SCALE GENOMIC DNA]</scope>
    <source>
        <strain evidence="2">lrivu.4.1</strain>
    </source>
</reference>
<gene>
    <name evidence="1" type="ORF">PLEI_4022</name>
</gene>
<accession>V5ERC3</accession>
<dbReference type="AlphaFoldDB" id="V5ERC3"/>
<dbReference type="HOGENOM" id="CLU_2602967_0_0_6"/>
<sequence length="79" mass="9153">MTFPHSLAYALVAEIAVNNTVAARSFRINIILIIYIESTSAQYQNLHEFNLRLKSPKEAIYYANFFSSLNNINHKEQIY</sequence>
<protein>
    <submittedName>
        <fullName evidence="1">Uncharacterized protein</fullName>
    </submittedName>
</protein>